<dbReference type="PANTHER" id="PTHR43675:SF8">
    <property type="entry name" value="ARSENITE METHYLTRANSFERASE"/>
    <property type="match status" value="1"/>
</dbReference>
<evidence type="ECO:0000256" key="5">
    <source>
        <dbReference type="ARBA" id="ARBA00034545"/>
    </source>
</evidence>
<dbReference type="InterPro" id="IPR025714">
    <property type="entry name" value="Methyltranfer_dom"/>
</dbReference>
<evidence type="ECO:0000256" key="2">
    <source>
        <dbReference type="ARBA" id="ARBA00022691"/>
    </source>
</evidence>
<dbReference type="PATRIC" id="fig|1632867.3.peg.2519"/>
<evidence type="ECO:0000256" key="7">
    <source>
        <dbReference type="ARBA" id="ARBA00047943"/>
    </source>
</evidence>
<comment type="caution">
    <text evidence="10">The sequence shown here is derived from an EMBL/GenBank/DDBJ whole genome shotgun (WGS) entry which is preliminary data.</text>
</comment>
<dbReference type="Pfam" id="PF13847">
    <property type="entry name" value="Methyltransf_31"/>
    <property type="match status" value="1"/>
</dbReference>
<dbReference type="GO" id="GO:0032259">
    <property type="term" value="P:methylation"/>
    <property type="evidence" value="ECO:0007669"/>
    <property type="project" value="UniProtKB-KW"/>
</dbReference>
<comment type="similarity">
    <text evidence="3">Belongs to the methyltransferase superfamily. Arsenite methyltransferase family.</text>
</comment>
<comment type="catalytic activity">
    <reaction evidence="8">
        <text>arsenic triglutathione + 3 [thioredoxin]-dithiol + 3 S-adenosyl-L-methionine = trimethylarsine + 3 [thioredoxin]-disulfide + 3 glutathione + 3 S-adenosyl-L-homocysteine + 3 H(+)</text>
        <dbReference type="Rhea" id="RHEA:69432"/>
        <dbReference type="Rhea" id="RHEA-COMP:10698"/>
        <dbReference type="Rhea" id="RHEA-COMP:10700"/>
        <dbReference type="ChEBI" id="CHEBI:15378"/>
        <dbReference type="ChEBI" id="CHEBI:27130"/>
        <dbReference type="ChEBI" id="CHEBI:29950"/>
        <dbReference type="ChEBI" id="CHEBI:50058"/>
        <dbReference type="ChEBI" id="CHEBI:57856"/>
        <dbReference type="ChEBI" id="CHEBI:57925"/>
        <dbReference type="ChEBI" id="CHEBI:59789"/>
        <dbReference type="ChEBI" id="CHEBI:183640"/>
        <dbReference type="EC" id="2.1.1.137"/>
    </reaction>
</comment>
<dbReference type="AlphaFoldDB" id="A0A0F3IFQ2"/>
<dbReference type="SUPFAM" id="SSF53335">
    <property type="entry name" value="S-adenosyl-L-methionine-dependent methyltransferases"/>
    <property type="match status" value="1"/>
</dbReference>
<proteinExistence type="inferred from homology"/>
<dbReference type="EC" id="2.1.1.137" evidence="4"/>
<dbReference type="PANTHER" id="PTHR43675">
    <property type="entry name" value="ARSENITE METHYLTRANSFERASE"/>
    <property type="match status" value="1"/>
</dbReference>
<dbReference type="InterPro" id="IPR026669">
    <property type="entry name" value="Arsenite_MeTrfase-like"/>
</dbReference>
<keyword evidence="2" id="KW-0949">S-adenosyl-L-methionine</keyword>
<dbReference type="InterPro" id="IPR029063">
    <property type="entry name" value="SAM-dependent_MTases_sf"/>
</dbReference>
<evidence type="ECO:0000256" key="8">
    <source>
        <dbReference type="ARBA" id="ARBA00048428"/>
    </source>
</evidence>
<keyword evidence="1 10" id="KW-0808">Transferase</keyword>
<dbReference type="CDD" id="cd02440">
    <property type="entry name" value="AdoMet_MTases"/>
    <property type="match status" value="1"/>
</dbReference>
<dbReference type="GO" id="GO:0030791">
    <property type="term" value="F:arsenite methyltransferase activity"/>
    <property type="evidence" value="ECO:0007669"/>
    <property type="project" value="UniProtKB-EC"/>
</dbReference>
<dbReference type="EMBL" id="LAJX01000213">
    <property type="protein sequence ID" value="KJV05532.1"/>
    <property type="molecule type" value="Genomic_DNA"/>
</dbReference>
<keyword evidence="10" id="KW-0489">Methyltransferase</keyword>
<gene>
    <name evidence="10" type="ORF">VZ94_17555</name>
</gene>
<evidence type="ECO:0000313" key="11">
    <source>
        <dbReference type="Proteomes" id="UP000033684"/>
    </source>
</evidence>
<reference evidence="10 11" key="2">
    <citation type="journal article" date="2016" name="Microb. Ecol.">
        <title>Genome Characteristics of a Novel Type I Methanotroph (Sn10-6) Isolated from a Flooded Indian Rice Field.</title>
        <authorList>
            <person name="Rahalkar M.C."/>
            <person name="Pandit P.S."/>
            <person name="Dhakephalkar P.K."/>
            <person name="Pore S."/>
            <person name="Arora P."/>
            <person name="Kapse N."/>
        </authorList>
    </citation>
    <scope>NUCLEOTIDE SEQUENCE [LARGE SCALE GENOMIC DNA]</scope>
    <source>
        <strain evidence="10 11">Sn10-6</strain>
    </source>
</reference>
<organism evidence="10 11">
    <name type="scientific">Methylocucumis oryzae</name>
    <dbReference type="NCBI Taxonomy" id="1632867"/>
    <lineage>
        <taxon>Bacteria</taxon>
        <taxon>Pseudomonadati</taxon>
        <taxon>Pseudomonadota</taxon>
        <taxon>Gammaproteobacteria</taxon>
        <taxon>Methylococcales</taxon>
        <taxon>Methylococcaceae</taxon>
        <taxon>Methylocucumis</taxon>
    </lineage>
</organism>
<feature type="domain" description="Methyltransferase" evidence="9">
    <location>
        <begin position="66"/>
        <end position="218"/>
    </location>
</feature>
<accession>A0A0F3IFQ2</accession>
<dbReference type="Proteomes" id="UP000033684">
    <property type="component" value="Unassembled WGS sequence"/>
</dbReference>
<sequence>MTANPSTEAIQTYYGQTLKSSADLKTSACCTLTAMPKYLLALLADVHPEVSARFYGCGSPLPPVLEGCTVLDLGCGSGRDAYVLSRLVGESGQVIGVDMTAEQLVVANAHIDWHSQRYGYAQSNVEFRQGAIEDLASLGIADASIDVVVSNCVLNLSLDKPKVLAEIFRVLKPGGELYFADVYADRRIPAALRHDPILLGECLAGASYWHDFRRMMQDLGCPDVRIVSESPISLDDDEVAAKIGMVNFRSVTVRAFKLPLEDRCEDFGQIAVYQGGIKQHAHAFALDDHHLFETGKPLRVCGNTADMLALGRYAPYFTLIGDKTTHFGLFDCSPPNRSSLPDNPVMACC</sequence>
<dbReference type="Gene3D" id="3.40.50.150">
    <property type="entry name" value="Vaccinia Virus protein VP39"/>
    <property type="match status" value="1"/>
</dbReference>
<name>A0A0F3IFQ2_9GAMM</name>
<dbReference type="Gene3D" id="3.40.5.100">
    <property type="match status" value="1"/>
</dbReference>
<evidence type="ECO:0000256" key="6">
    <source>
        <dbReference type="ARBA" id="ARBA00047941"/>
    </source>
</evidence>
<evidence type="ECO:0000256" key="1">
    <source>
        <dbReference type="ARBA" id="ARBA00022679"/>
    </source>
</evidence>
<evidence type="ECO:0000313" key="10">
    <source>
        <dbReference type="EMBL" id="KJV05532.1"/>
    </source>
</evidence>
<protein>
    <recommendedName>
        <fullName evidence="5">Arsenite methyltransferase</fullName>
        <ecNumber evidence="4">2.1.1.137</ecNumber>
    </recommendedName>
</protein>
<keyword evidence="11" id="KW-1185">Reference proteome</keyword>
<reference evidence="11" key="1">
    <citation type="submission" date="2015-03" db="EMBL/GenBank/DDBJ databases">
        <title>Draft genome sequence of a novel methanotroph (Sn10-6) isolated from flooded ricefield rhizosphere in India.</title>
        <authorList>
            <person name="Pandit P.S."/>
            <person name="Pore S.D."/>
            <person name="Arora P."/>
            <person name="Kapse N.G."/>
            <person name="Dhakephalkar P.K."/>
            <person name="Rahalkar M.C."/>
        </authorList>
    </citation>
    <scope>NUCLEOTIDE SEQUENCE [LARGE SCALE GENOMIC DNA]</scope>
    <source>
        <strain evidence="11">Sn10-6</strain>
    </source>
</reference>
<dbReference type="RefSeq" id="WP_045780213.1">
    <property type="nucleotide sequence ID" value="NZ_LAJX01000213.1"/>
</dbReference>
<evidence type="ECO:0000256" key="3">
    <source>
        <dbReference type="ARBA" id="ARBA00034487"/>
    </source>
</evidence>
<comment type="catalytic activity">
    <reaction evidence="6">
        <text>arsenic triglutathione + [thioredoxin]-dithiol + S-adenosyl-L-methionine + 2 H2O = methylarsonous acid + [thioredoxin]-disulfide + 3 glutathione + S-adenosyl-L-homocysteine + H(+)</text>
        <dbReference type="Rhea" id="RHEA:69460"/>
        <dbReference type="Rhea" id="RHEA-COMP:10698"/>
        <dbReference type="Rhea" id="RHEA-COMP:10700"/>
        <dbReference type="ChEBI" id="CHEBI:15377"/>
        <dbReference type="ChEBI" id="CHEBI:15378"/>
        <dbReference type="ChEBI" id="CHEBI:17826"/>
        <dbReference type="ChEBI" id="CHEBI:29950"/>
        <dbReference type="ChEBI" id="CHEBI:50058"/>
        <dbReference type="ChEBI" id="CHEBI:57856"/>
        <dbReference type="ChEBI" id="CHEBI:57925"/>
        <dbReference type="ChEBI" id="CHEBI:59789"/>
        <dbReference type="ChEBI" id="CHEBI:183640"/>
        <dbReference type="EC" id="2.1.1.137"/>
    </reaction>
</comment>
<comment type="catalytic activity">
    <reaction evidence="7">
        <text>arsenic triglutathione + 2 [thioredoxin]-dithiol + 2 S-adenosyl-L-methionine + H2O = dimethylarsinous acid + 2 [thioredoxin]-disulfide + 3 glutathione + 2 S-adenosyl-L-homocysteine + 2 H(+)</text>
        <dbReference type="Rhea" id="RHEA:69464"/>
        <dbReference type="Rhea" id="RHEA-COMP:10698"/>
        <dbReference type="Rhea" id="RHEA-COMP:10700"/>
        <dbReference type="ChEBI" id="CHEBI:15377"/>
        <dbReference type="ChEBI" id="CHEBI:15378"/>
        <dbReference type="ChEBI" id="CHEBI:23808"/>
        <dbReference type="ChEBI" id="CHEBI:29950"/>
        <dbReference type="ChEBI" id="CHEBI:50058"/>
        <dbReference type="ChEBI" id="CHEBI:57856"/>
        <dbReference type="ChEBI" id="CHEBI:57925"/>
        <dbReference type="ChEBI" id="CHEBI:59789"/>
        <dbReference type="ChEBI" id="CHEBI:183640"/>
        <dbReference type="EC" id="2.1.1.137"/>
    </reaction>
</comment>
<evidence type="ECO:0000259" key="9">
    <source>
        <dbReference type="Pfam" id="PF13847"/>
    </source>
</evidence>
<dbReference type="OrthoDB" id="9772751at2"/>
<evidence type="ECO:0000256" key="4">
    <source>
        <dbReference type="ARBA" id="ARBA00034521"/>
    </source>
</evidence>